<sequence length="55" mass="6181">MCCEQAKQLSRSKALVTTKIFWMAIKLAQEPNTQTNEASATILVSFVYKTCVELL</sequence>
<protein>
    <submittedName>
        <fullName evidence="1">Uncharacterized protein</fullName>
    </submittedName>
</protein>
<reference evidence="1" key="1">
    <citation type="journal article" date="2017" name="Nature">
        <title>The sunflower genome provides insights into oil metabolism, flowering and Asterid evolution.</title>
        <authorList>
            <person name="Badouin H."/>
            <person name="Gouzy J."/>
            <person name="Grassa C.J."/>
            <person name="Murat F."/>
            <person name="Staton S.E."/>
            <person name="Cottret L."/>
            <person name="Lelandais-Briere C."/>
            <person name="Owens G.L."/>
            <person name="Carrere S."/>
            <person name="Mayjonade B."/>
            <person name="Legrand L."/>
            <person name="Gill N."/>
            <person name="Kane N.C."/>
            <person name="Bowers J.E."/>
            <person name="Hubner S."/>
            <person name="Bellec A."/>
            <person name="Berard A."/>
            <person name="Berges H."/>
            <person name="Blanchet N."/>
            <person name="Boniface M.C."/>
            <person name="Brunel D."/>
            <person name="Catrice O."/>
            <person name="Chaidir N."/>
            <person name="Claudel C."/>
            <person name="Donnadieu C."/>
            <person name="Faraut T."/>
            <person name="Fievet G."/>
            <person name="Helmstetter N."/>
            <person name="King M."/>
            <person name="Knapp S.J."/>
            <person name="Lai Z."/>
            <person name="Le Paslier M.C."/>
            <person name="Lippi Y."/>
            <person name="Lorenzon L."/>
            <person name="Mandel J.R."/>
            <person name="Marage G."/>
            <person name="Marchand G."/>
            <person name="Marquand E."/>
            <person name="Bret-Mestries E."/>
            <person name="Morien E."/>
            <person name="Nambeesan S."/>
            <person name="Nguyen T."/>
            <person name="Pegot-Espagnet P."/>
            <person name="Pouilly N."/>
            <person name="Raftis F."/>
            <person name="Sallet E."/>
            <person name="Schiex T."/>
            <person name="Thomas J."/>
            <person name="Vandecasteele C."/>
            <person name="Vares D."/>
            <person name="Vear F."/>
            <person name="Vautrin S."/>
            <person name="Crespi M."/>
            <person name="Mangin B."/>
            <person name="Burke J.M."/>
            <person name="Salse J."/>
            <person name="Munos S."/>
            <person name="Vincourt P."/>
            <person name="Rieseberg L.H."/>
            <person name="Langlade N.B."/>
        </authorList>
    </citation>
    <scope>NUCLEOTIDE SEQUENCE</scope>
    <source>
        <tissue evidence="1">Leaves</tissue>
    </source>
</reference>
<gene>
    <name evidence="1" type="ORF">HanXRQr2_Chr07g0311061</name>
</gene>
<evidence type="ECO:0000313" key="1">
    <source>
        <dbReference type="EMBL" id="KAF5800003.1"/>
    </source>
</evidence>
<dbReference type="Proteomes" id="UP000215914">
    <property type="component" value="Unassembled WGS sequence"/>
</dbReference>
<dbReference type="EMBL" id="MNCJ02000322">
    <property type="protein sequence ID" value="KAF5800003.1"/>
    <property type="molecule type" value="Genomic_DNA"/>
</dbReference>
<proteinExistence type="predicted"/>
<accession>A0A9K3NHS8</accession>
<organism evidence="1 2">
    <name type="scientific">Helianthus annuus</name>
    <name type="common">Common sunflower</name>
    <dbReference type="NCBI Taxonomy" id="4232"/>
    <lineage>
        <taxon>Eukaryota</taxon>
        <taxon>Viridiplantae</taxon>
        <taxon>Streptophyta</taxon>
        <taxon>Embryophyta</taxon>
        <taxon>Tracheophyta</taxon>
        <taxon>Spermatophyta</taxon>
        <taxon>Magnoliopsida</taxon>
        <taxon>eudicotyledons</taxon>
        <taxon>Gunneridae</taxon>
        <taxon>Pentapetalae</taxon>
        <taxon>asterids</taxon>
        <taxon>campanulids</taxon>
        <taxon>Asterales</taxon>
        <taxon>Asteraceae</taxon>
        <taxon>Asteroideae</taxon>
        <taxon>Heliantheae alliance</taxon>
        <taxon>Heliantheae</taxon>
        <taxon>Helianthus</taxon>
    </lineage>
</organism>
<comment type="caution">
    <text evidence="1">The sequence shown here is derived from an EMBL/GenBank/DDBJ whole genome shotgun (WGS) entry which is preliminary data.</text>
</comment>
<dbReference type="AlphaFoldDB" id="A0A9K3NHS8"/>
<name>A0A9K3NHS8_HELAN</name>
<keyword evidence="2" id="KW-1185">Reference proteome</keyword>
<evidence type="ECO:0000313" key="2">
    <source>
        <dbReference type="Proteomes" id="UP000215914"/>
    </source>
</evidence>
<reference evidence="1" key="2">
    <citation type="submission" date="2020-06" db="EMBL/GenBank/DDBJ databases">
        <title>Helianthus annuus Genome sequencing and assembly Release 2.</title>
        <authorList>
            <person name="Gouzy J."/>
            <person name="Langlade N."/>
            <person name="Munos S."/>
        </authorList>
    </citation>
    <scope>NUCLEOTIDE SEQUENCE</scope>
    <source>
        <tissue evidence="1">Leaves</tissue>
    </source>
</reference>
<dbReference type="Gramene" id="mRNA:HanXRQr2_Chr07g0311061">
    <property type="protein sequence ID" value="mRNA:HanXRQr2_Chr07g0311061"/>
    <property type="gene ID" value="HanXRQr2_Chr07g0311061"/>
</dbReference>